<protein>
    <submittedName>
        <fullName evidence="1">Uncharacterized protein</fullName>
    </submittedName>
</protein>
<sequence>MVLYRSTETTNQRIFFDIEPGGRHLGTGGQDGLVHIYDLQTGQWISCFQAASGDENCASVWSFSYLSS</sequence>
<dbReference type="STRING" id="29760.F6H7T2"/>
<dbReference type="eggNOG" id="KOG2919">
    <property type="taxonomic scope" value="Eukaryota"/>
</dbReference>
<accession>F6H7T2</accession>
<dbReference type="InterPro" id="IPR015943">
    <property type="entry name" value="WD40/YVTN_repeat-like_dom_sf"/>
</dbReference>
<dbReference type="InParanoid" id="F6H7T2"/>
<dbReference type="Proteomes" id="UP000009183">
    <property type="component" value="Unassembled WGS sequence, unordered"/>
</dbReference>
<proteinExistence type="predicted"/>
<dbReference type="SUPFAM" id="SSF50978">
    <property type="entry name" value="WD40 repeat-like"/>
    <property type="match status" value="1"/>
</dbReference>
<dbReference type="EMBL" id="FN595252">
    <property type="protein sequence ID" value="CCB48274.1"/>
    <property type="molecule type" value="Genomic_DNA"/>
</dbReference>
<organism evidence="1 2">
    <name type="scientific">Vitis vinifera</name>
    <name type="common">Grape</name>
    <dbReference type="NCBI Taxonomy" id="29760"/>
    <lineage>
        <taxon>Eukaryota</taxon>
        <taxon>Viridiplantae</taxon>
        <taxon>Streptophyta</taxon>
        <taxon>Embryophyta</taxon>
        <taxon>Tracheophyta</taxon>
        <taxon>Spermatophyta</taxon>
        <taxon>Magnoliopsida</taxon>
        <taxon>eudicotyledons</taxon>
        <taxon>Gunneridae</taxon>
        <taxon>Pentapetalae</taxon>
        <taxon>rosids</taxon>
        <taxon>Vitales</taxon>
        <taxon>Vitaceae</taxon>
        <taxon>Viteae</taxon>
        <taxon>Vitis</taxon>
    </lineage>
</organism>
<dbReference type="PANTHER" id="PTHR13211">
    <property type="entry name" value="TELOMERASE CAJAL BODY PROTEIN 1"/>
    <property type="match status" value="1"/>
</dbReference>
<dbReference type="Gene3D" id="2.130.10.10">
    <property type="entry name" value="YVTN repeat-like/Quinoprotein amine dehydrogenase"/>
    <property type="match status" value="1"/>
</dbReference>
<dbReference type="InterPro" id="IPR036322">
    <property type="entry name" value="WD40_repeat_dom_sf"/>
</dbReference>
<dbReference type="PANTHER" id="PTHR13211:SF0">
    <property type="entry name" value="TELOMERASE CAJAL BODY PROTEIN 1"/>
    <property type="match status" value="1"/>
</dbReference>
<dbReference type="InterPro" id="IPR051150">
    <property type="entry name" value="SWT21/TCAB1_mRNA_Telomere"/>
</dbReference>
<keyword evidence="2" id="KW-1185">Reference proteome</keyword>
<name>F6H7T2_VITVI</name>
<gene>
    <name evidence="1" type="ORF">VIT_00s0181g00090</name>
</gene>
<dbReference type="HOGENOM" id="CLU_2799234_0_0_1"/>
<evidence type="ECO:0000313" key="2">
    <source>
        <dbReference type="Proteomes" id="UP000009183"/>
    </source>
</evidence>
<reference evidence="2" key="1">
    <citation type="journal article" date="2007" name="Nature">
        <title>The grapevine genome sequence suggests ancestral hexaploidization in major angiosperm phyla.</title>
        <authorList>
            <consortium name="The French-Italian Public Consortium for Grapevine Genome Characterization."/>
            <person name="Jaillon O."/>
            <person name="Aury J.-M."/>
            <person name="Noel B."/>
            <person name="Policriti A."/>
            <person name="Clepet C."/>
            <person name="Casagrande A."/>
            <person name="Choisne N."/>
            <person name="Aubourg S."/>
            <person name="Vitulo N."/>
            <person name="Jubin C."/>
            <person name="Vezzi A."/>
            <person name="Legeai F."/>
            <person name="Hugueney P."/>
            <person name="Dasilva C."/>
            <person name="Horner D."/>
            <person name="Mica E."/>
            <person name="Jublot D."/>
            <person name="Poulain J."/>
            <person name="Bruyere C."/>
            <person name="Billault A."/>
            <person name="Segurens B."/>
            <person name="Gouyvenoux M."/>
            <person name="Ugarte E."/>
            <person name="Cattonaro F."/>
            <person name="Anthouard V."/>
            <person name="Vico V."/>
            <person name="Del Fabbro C."/>
            <person name="Alaux M."/>
            <person name="Di Gaspero G."/>
            <person name="Dumas V."/>
            <person name="Felice N."/>
            <person name="Paillard S."/>
            <person name="Juman I."/>
            <person name="Moroldo M."/>
            <person name="Scalabrin S."/>
            <person name="Canaguier A."/>
            <person name="Le Clainche I."/>
            <person name="Malacrida G."/>
            <person name="Durand E."/>
            <person name="Pesole G."/>
            <person name="Laucou V."/>
            <person name="Chatelet P."/>
            <person name="Merdinoglu D."/>
            <person name="Delledonne M."/>
            <person name="Pezzotti M."/>
            <person name="Lecharny A."/>
            <person name="Scarpelli C."/>
            <person name="Artiguenave F."/>
            <person name="Pe M.E."/>
            <person name="Valle G."/>
            <person name="Morgante M."/>
            <person name="Caboche M."/>
            <person name="Adam-Blondon A.-F."/>
            <person name="Weissenbach J."/>
            <person name="Quetier F."/>
            <person name="Wincker P."/>
        </authorList>
    </citation>
    <scope>NUCLEOTIDE SEQUENCE [LARGE SCALE GENOMIC DNA]</scope>
    <source>
        <strain evidence="2">cv. Pinot noir / PN40024</strain>
    </source>
</reference>
<evidence type="ECO:0000313" key="1">
    <source>
        <dbReference type="EMBL" id="CCB48274.1"/>
    </source>
</evidence>
<dbReference type="AlphaFoldDB" id="F6H7T2"/>
<dbReference type="PaxDb" id="29760-VIT_00s0181g00090.t01"/>